<feature type="compositionally biased region" description="Polar residues" evidence="3">
    <location>
        <begin position="1170"/>
        <end position="1181"/>
    </location>
</feature>
<organism evidence="5 6">
    <name type="scientific">Torulaspora globosa</name>
    <dbReference type="NCBI Taxonomy" id="48254"/>
    <lineage>
        <taxon>Eukaryota</taxon>
        <taxon>Fungi</taxon>
        <taxon>Dikarya</taxon>
        <taxon>Ascomycota</taxon>
        <taxon>Saccharomycotina</taxon>
        <taxon>Saccharomycetes</taxon>
        <taxon>Saccharomycetales</taxon>
        <taxon>Saccharomycetaceae</taxon>
        <taxon>Torulaspora</taxon>
    </lineage>
</organism>
<gene>
    <name evidence="5" type="ORF">HG537_0C02530</name>
</gene>
<feature type="compositionally biased region" description="Low complexity" evidence="3">
    <location>
        <begin position="694"/>
        <end position="704"/>
    </location>
</feature>
<dbReference type="GO" id="GO:0005739">
    <property type="term" value="C:mitochondrion"/>
    <property type="evidence" value="ECO:0007669"/>
    <property type="project" value="TreeGrafter"/>
</dbReference>
<feature type="compositionally biased region" description="Polar residues" evidence="3">
    <location>
        <begin position="1191"/>
        <end position="1200"/>
    </location>
</feature>
<feature type="compositionally biased region" description="Low complexity" evidence="3">
    <location>
        <begin position="1567"/>
        <end position="1582"/>
    </location>
</feature>
<evidence type="ECO:0000256" key="2">
    <source>
        <dbReference type="ARBA" id="ARBA00022737"/>
    </source>
</evidence>
<dbReference type="Gene3D" id="2.120.10.80">
    <property type="entry name" value="Kelch-type beta propeller"/>
    <property type="match status" value="1"/>
</dbReference>
<feature type="compositionally biased region" description="Acidic residues" evidence="3">
    <location>
        <begin position="1253"/>
        <end position="1265"/>
    </location>
</feature>
<keyword evidence="2" id="KW-0677">Repeat</keyword>
<accession>A0A7H9HQX3</accession>
<dbReference type="SUPFAM" id="SSF117281">
    <property type="entry name" value="Kelch motif"/>
    <property type="match status" value="1"/>
</dbReference>
<evidence type="ECO:0000313" key="6">
    <source>
        <dbReference type="Proteomes" id="UP000510647"/>
    </source>
</evidence>
<feature type="compositionally biased region" description="Basic and acidic residues" evidence="3">
    <location>
        <begin position="1358"/>
        <end position="1376"/>
    </location>
</feature>
<dbReference type="PANTHER" id="PTHR43503">
    <property type="entry name" value="MCG48959-RELATED"/>
    <property type="match status" value="1"/>
</dbReference>
<evidence type="ECO:0000313" key="5">
    <source>
        <dbReference type="EMBL" id="QLQ79606.1"/>
    </source>
</evidence>
<keyword evidence="1" id="KW-0880">Kelch repeat</keyword>
<feature type="compositionally biased region" description="Low complexity" evidence="3">
    <location>
        <begin position="458"/>
        <end position="473"/>
    </location>
</feature>
<dbReference type="Pfam" id="PF24981">
    <property type="entry name" value="Beta-prop_ATRN-LZTR1"/>
    <property type="match status" value="1"/>
</dbReference>
<name>A0A7H9HQX3_9SACH</name>
<sequence>MHLLQPSSCSCYNLKLPTPPATINSEPLDASMKRRYSLDCRTGAAVEHTRSNIFVHGGLTIPLNLTHVNSVQIQKELILYFAKEKVTGSSFKRLSDWISSETFFLDLITRTWERVEATVEDETRSDDDTNEENSVPVFKERLYHSMCFAGSCLYIFGGLVVSPHSGYELIATNELWKLNLQAKKWSLVSKDPQITRRFTHSMHTLNEEDDSKDTKIIITGGLNNIDKPVHHIDIFNITKNCWETETNSSSPCRIFANVDGEKLALVKESNYSILVENNEAKIPSLVFYAAEKEGSPRGKKNSVSGNEGPPIIALPLLSESQGMRMISNTSSVAMDMPSNLQYPTGDYFCYTIVMAGFYPNCQASSFCCFVYDIPSGRWTRVSIDCKEGDINKHRFWKLFVWQSHHQTILLGKRNDDGFLPSVQKFDFILTFGLPMISIYNKGVRSSIKQGFKVPAHETSQTSDSPSSLSFPSDRTITTGQEGGDFRKASYASTSTSQFESYIRYIAPPIEMTSIRTVFPPYAMVLGKDALEIFGNPLSDFEFITDKGDSIGVPLYLLRKRWGRYFDMLLSQGYVRACAEYENSGIPSEIIKISPYPSQTMSFSKNSDVSSACPLEAYFTSKGQRRKSLPKAQDKVPTADGDLAPAEHPLSHLMSNSSTPPYFENDDEDPVSPPGVARTGKQHSNRDTKTIHRIGTGSTTSSSGGMVFRVPFQENPPLAYSDTNLVRSPAVEEKRRSSSVANAALDYLRPSHLAERWRRASHPNSSISSPEESRFHGSSTRFAPLSGQSSRNTSITSQTSSVSYVSSSSDRMGNSIFAQGAGASNTDSALGTILNIALPPQTNMPNDPLPSVPQDAASTNSRRNSLFVDFALSNRSSPFSSRRPSHDRRSSSSEAARPLDQFQTSLDRQLMEDRGRPTEAASGPHRSFFCRLNSRSADSGSTSSSKVSTSDGNRLSLSSNTESTESGPSGTLEWEPLLTPRTLYMPWPTATVRAFAEFFFTGHVNGKWALAPVVLNLLLMSKIYEIPLLYNLITEVLYSIVGRKEDSLYVICASLTDAFHNKVAAYCNNDETLIRSYLEGDELYAELMKVRQSLENIDNGTFDLDLIQKVTRAFSSSTHRSSESGLDKSSTAGISTFRSSVPGGSNIPTVFAGGPRDSQDSDGSLIYPPSLSFSRRNQSTGGANMKFKKKSSLSQEISSNLDDMPTPKTARVSSDTALNTISDKLSEERESMLSDGDDESTASSIVSSDPYKELDDENYATDEEYETTIIDARTSGYCDEEEEDSEYRRNISKLGSMSQKNKSDDSASSQSESDDINSDLGLLSINKMKRKIAGQLDLEESIDPLFKTGFNPQSPARDSQSRDKFGSTSDSHRERTTNEATSPTLENLASANALPPVDYVIKSIARTAALVNYPRMMVRCLDCLEISKRLRSIKKRLPAHFAKLDEECSMTTPQEVLKRRLLDKQKSDSALAKNMSTNAPWNTSQEKKSPQAQKIRSNSAMPSEHQVSPRTSLNRGDSESLSIGTSSRKSQFRLGSESSMADNAPILMNPAFMPPPPTSSSRGRKTYGSASTGGFSFFGKKKQ</sequence>
<feature type="region of interest" description="Disordered" evidence="3">
    <location>
        <begin position="838"/>
        <end position="859"/>
    </location>
</feature>
<evidence type="ECO:0000256" key="3">
    <source>
        <dbReference type="SAM" id="MobiDB-lite"/>
    </source>
</evidence>
<feature type="region of interest" description="Disordered" evidence="3">
    <location>
        <begin position="874"/>
        <end position="903"/>
    </location>
</feature>
<dbReference type="Proteomes" id="UP000510647">
    <property type="component" value="Chromosome 3"/>
</dbReference>
<dbReference type="GO" id="GO:0045454">
    <property type="term" value="P:cell redox homeostasis"/>
    <property type="evidence" value="ECO:0007669"/>
    <property type="project" value="TreeGrafter"/>
</dbReference>
<dbReference type="InterPro" id="IPR056737">
    <property type="entry name" value="Beta-prop_ATRN-MKLN-like"/>
</dbReference>
<feature type="region of interest" description="Disordered" evidence="3">
    <location>
        <begin position="454"/>
        <end position="473"/>
    </location>
</feature>
<feature type="region of interest" description="Disordered" evidence="3">
    <location>
        <begin position="1345"/>
        <end position="1382"/>
    </location>
</feature>
<evidence type="ECO:0000256" key="1">
    <source>
        <dbReference type="ARBA" id="ARBA00022441"/>
    </source>
</evidence>
<feature type="compositionally biased region" description="Polar residues" evidence="3">
    <location>
        <begin position="1126"/>
        <end position="1147"/>
    </location>
</feature>
<evidence type="ECO:0000259" key="4">
    <source>
        <dbReference type="Pfam" id="PF24981"/>
    </source>
</evidence>
<dbReference type="PANTHER" id="PTHR43503:SF2">
    <property type="entry name" value="NEGATIVE REGULATOR OF SPORULATION MDS3-RELATED"/>
    <property type="match status" value="1"/>
</dbReference>
<dbReference type="OrthoDB" id="10001928at2759"/>
<feature type="region of interest" description="Disordered" evidence="3">
    <location>
        <begin position="1473"/>
        <end position="1582"/>
    </location>
</feature>
<reference evidence="5 6" key="1">
    <citation type="submission" date="2020-06" db="EMBL/GenBank/DDBJ databases">
        <title>The yeast mating-type switching endonuclease HO is a domesticated member of an unorthodox homing genetic element family.</title>
        <authorList>
            <person name="Coughlan A.Y."/>
            <person name="Lombardi L."/>
            <person name="Braun-Galleani S."/>
            <person name="Martos A.R."/>
            <person name="Galeote V."/>
            <person name="Bigey F."/>
            <person name="Dequin S."/>
            <person name="Byrne K.P."/>
            <person name="Wolfe K.H."/>
        </authorList>
    </citation>
    <scope>NUCLEOTIDE SEQUENCE [LARGE SCALE GENOMIC DNA]</scope>
    <source>
        <strain evidence="5 6">CBS2947</strain>
    </source>
</reference>
<feature type="compositionally biased region" description="Low complexity" evidence="3">
    <location>
        <begin position="933"/>
        <end position="965"/>
    </location>
</feature>
<feature type="compositionally biased region" description="Polar residues" evidence="3">
    <location>
        <begin position="1473"/>
        <end position="1528"/>
    </location>
</feature>
<feature type="domain" description="Attractin/MKLN-like beta-propeller" evidence="4">
    <location>
        <begin position="132"/>
        <end position="251"/>
    </location>
</feature>
<dbReference type="EMBL" id="CP059269">
    <property type="protein sequence ID" value="QLQ79606.1"/>
    <property type="molecule type" value="Genomic_DNA"/>
</dbReference>
<proteinExistence type="predicted"/>
<dbReference type="InterPro" id="IPR015915">
    <property type="entry name" value="Kelch-typ_b-propeller"/>
</dbReference>
<dbReference type="GO" id="GO:0005829">
    <property type="term" value="C:cytosol"/>
    <property type="evidence" value="ECO:0007669"/>
    <property type="project" value="TreeGrafter"/>
</dbReference>
<protein>
    <recommendedName>
        <fullName evidence="4">Attractin/MKLN-like beta-propeller domain-containing protein</fullName>
    </recommendedName>
</protein>
<feature type="region of interest" description="Disordered" evidence="3">
    <location>
        <begin position="623"/>
        <end position="706"/>
    </location>
</feature>
<feature type="region of interest" description="Disordered" evidence="3">
    <location>
        <begin position="1117"/>
        <end position="1316"/>
    </location>
</feature>
<feature type="region of interest" description="Disordered" evidence="3">
    <location>
        <begin position="933"/>
        <end position="972"/>
    </location>
</feature>
<feature type="compositionally biased region" description="Polar residues" evidence="3">
    <location>
        <begin position="1210"/>
        <end position="1222"/>
    </location>
</feature>
<keyword evidence="6" id="KW-1185">Reference proteome</keyword>
<feature type="compositionally biased region" description="Polar residues" evidence="3">
    <location>
        <begin position="761"/>
        <end position="791"/>
    </location>
</feature>
<feature type="region of interest" description="Disordered" evidence="3">
    <location>
        <begin position="756"/>
        <end position="797"/>
    </location>
</feature>